<name>A0A6N7W5G1_9ACTO</name>
<feature type="transmembrane region" description="Helical" evidence="2">
    <location>
        <begin position="32"/>
        <end position="50"/>
    </location>
</feature>
<evidence type="ECO:0000259" key="3">
    <source>
        <dbReference type="Pfam" id="PF13399"/>
    </source>
</evidence>
<dbReference type="RefSeq" id="WP_154542729.1">
    <property type="nucleotide sequence ID" value="NZ_VULO01000001.1"/>
</dbReference>
<accession>A0A6N7W5G1</accession>
<gene>
    <name evidence="4" type="ORF">FYJ24_01035</name>
</gene>
<dbReference type="EMBL" id="VULO01000001">
    <property type="protein sequence ID" value="MSS83368.1"/>
    <property type="molecule type" value="Genomic_DNA"/>
</dbReference>
<reference evidence="4 5" key="1">
    <citation type="submission" date="2019-08" db="EMBL/GenBank/DDBJ databases">
        <title>In-depth cultivation of the pig gut microbiome towards novel bacterial diversity and tailored functional studies.</title>
        <authorList>
            <person name="Wylensek D."/>
            <person name="Hitch T.C.A."/>
            <person name="Clavel T."/>
        </authorList>
    </citation>
    <scope>NUCLEOTIDE SEQUENCE [LARGE SCALE GENOMIC DNA]</scope>
    <source>
        <strain evidence="4 5">WB03_NA08</strain>
    </source>
</reference>
<feature type="compositionally biased region" description="Low complexity" evidence="1">
    <location>
        <begin position="96"/>
        <end position="109"/>
    </location>
</feature>
<dbReference type="Proteomes" id="UP000470875">
    <property type="component" value="Unassembled WGS sequence"/>
</dbReference>
<proteinExistence type="predicted"/>
<feature type="compositionally biased region" description="Low complexity" evidence="1">
    <location>
        <begin position="62"/>
        <end position="88"/>
    </location>
</feature>
<comment type="caution">
    <text evidence="4">The sequence shown here is derived from an EMBL/GenBank/DDBJ whole genome shotgun (WGS) entry which is preliminary data.</text>
</comment>
<feature type="domain" description="LytR/CpsA/Psr regulator C-terminal" evidence="3">
    <location>
        <begin position="117"/>
        <end position="200"/>
    </location>
</feature>
<dbReference type="AlphaFoldDB" id="A0A6N7W5G1"/>
<protein>
    <submittedName>
        <fullName evidence="4">LytR family transcriptional regulator</fullName>
    </submittedName>
</protein>
<feature type="region of interest" description="Disordered" evidence="1">
    <location>
        <begin position="1"/>
        <end position="24"/>
    </location>
</feature>
<keyword evidence="2" id="KW-0812">Transmembrane</keyword>
<keyword evidence="2" id="KW-1133">Transmembrane helix</keyword>
<dbReference type="InterPro" id="IPR027381">
    <property type="entry name" value="LytR/CpsA/Psr_C"/>
</dbReference>
<dbReference type="Pfam" id="PF13399">
    <property type="entry name" value="LytR_C"/>
    <property type="match status" value="1"/>
</dbReference>
<keyword evidence="2" id="KW-0472">Membrane</keyword>
<sequence>MSSQYPTDEFDNPPSDGPVGVHRKPASPWRPVIPFLVILLVVPLLAWGFSEFLMWGSKDKPAVSAPQSQQSAAPTPSQPEQQQSSTTPVPDPLPTEPEQQTSPEQPTPSDGDVNPAATIEVLNVAGVDGWAGQVVSQLAENGFNQSTAGNLDWSPTEGNSIRYQSAEDEPTAKKIGEILGISDIALDPESSNTHAVTVFLVVP</sequence>
<evidence type="ECO:0000256" key="2">
    <source>
        <dbReference type="SAM" id="Phobius"/>
    </source>
</evidence>
<feature type="region of interest" description="Disordered" evidence="1">
    <location>
        <begin position="60"/>
        <end position="114"/>
    </location>
</feature>
<evidence type="ECO:0000313" key="4">
    <source>
        <dbReference type="EMBL" id="MSS83368.1"/>
    </source>
</evidence>
<evidence type="ECO:0000256" key="1">
    <source>
        <dbReference type="SAM" id="MobiDB-lite"/>
    </source>
</evidence>
<keyword evidence="5" id="KW-1185">Reference proteome</keyword>
<dbReference type="Gene3D" id="3.30.70.2390">
    <property type="match status" value="1"/>
</dbReference>
<evidence type="ECO:0000313" key="5">
    <source>
        <dbReference type="Proteomes" id="UP000470875"/>
    </source>
</evidence>
<organism evidence="4 5">
    <name type="scientific">Scrofimicrobium canadense</name>
    <dbReference type="NCBI Taxonomy" id="2652290"/>
    <lineage>
        <taxon>Bacteria</taxon>
        <taxon>Bacillati</taxon>
        <taxon>Actinomycetota</taxon>
        <taxon>Actinomycetes</taxon>
        <taxon>Actinomycetales</taxon>
        <taxon>Actinomycetaceae</taxon>
        <taxon>Scrofimicrobium</taxon>
    </lineage>
</organism>